<accession>A0A8S5LE68</accession>
<proteinExistence type="predicted"/>
<dbReference type="SUPFAM" id="SSF55729">
    <property type="entry name" value="Acyl-CoA N-acyltransferases (Nat)"/>
    <property type="match status" value="1"/>
</dbReference>
<dbReference type="InterPro" id="IPR016181">
    <property type="entry name" value="Acyl_CoA_acyltransferase"/>
</dbReference>
<dbReference type="Gene3D" id="3.40.630.30">
    <property type="match status" value="1"/>
</dbReference>
<sequence>MDNLKFECFSNINLNDPFFNSLKEDYEEFSDWFRRKSNERAYVLYNRRNLIEGFLYYKFERDVEDINPPIHGKSVMKVGTFKFNPAGTLRGQRFIKKILDIAVINQVDIIYLTVFEKHEALINLFKFYGFESVGEKVTNNGTEFVYLRDLHVIKNNIYQDYPFIHRENTNKYLLAIKPEYHTRMFPESKLIGESPDIIKDVSHSNSIHKIYISAAPNAHDLRQGDILVMYRTTDIEGKAYYRSVLSSVCVVESVRHISEFKTLSEYLKYCLKFSVFTEQELTNFYRKKYPKSIIRFTYNLALSKRINRESMLDNGIIGDQNRIVLHPISDEIFSKILFLSKANESFIID</sequence>
<name>A0A8S5LE68_9CAUD</name>
<organism evidence="1">
    <name type="scientific">Podoviridae sp. ct4s49</name>
    <dbReference type="NCBI Taxonomy" id="2823555"/>
    <lineage>
        <taxon>Viruses</taxon>
        <taxon>Duplodnaviria</taxon>
        <taxon>Heunggongvirae</taxon>
        <taxon>Uroviricota</taxon>
        <taxon>Caudoviricetes</taxon>
    </lineage>
</organism>
<reference evidence="1" key="1">
    <citation type="journal article" date="2021" name="Proc. Natl. Acad. Sci. U.S.A.">
        <title>A Catalog of Tens of Thousands of Viruses from Human Metagenomes Reveals Hidden Associations with Chronic Diseases.</title>
        <authorList>
            <person name="Tisza M.J."/>
            <person name="Buck C.B."/>
        </authorList>
    </citation>
    <scope>NUCLEOTIDE SEQUENCE</scope>
    <source>
        <strain evidence="1">Ct4s49</strain>
    </source>
</reference>
<protein>
    <submittedName>
        <fullName evidence="1">Helix-turn-helix domain-containing protein</fullName>
    </submittedName>
</protein>
<evidence type="ECO:0000313" key="1">
    <source>
        <dbReference type="EMBL" id="DAD68316.1"/>
    </source>
</evidence>
<dbReference type="EMBL" id="BK014699">
    <property type="protein sequence ID" value="DAD68316.1"/>
    <property type="molecule type" value="Genomic_DNA"/>
</dbReference>